<dbReference type="PANTHER" id="PTHR45629:SF7">
    <property type="entry name" value="DNA EXCISION REPAIR PROTEIN ERCC-6-RELATED"/>
    <property type="match status" value="1"/>
</dbReference>
<evidence type="ECO:0000259" key="3">
    <source>
        <dbReference type="PROSITE" id="PS51192"/>
    </source>
</evidence>
<evidence type="ECO:0008006" key="6">
    <source>
        <dbReference type="Google" id="ProtNLM"/>
    </source>
</evidence>
<dbReference type="Pfam" id="PF00270">
    <property type="entry name" value="DEAD"/>
    <property type="match status" value="1"/>
</dbReference>
<dbReference type="AlphaFoldDB" id="A0A6C0JTN0"/>
<dbReference type="InterPro" id="IPR011545">
    <property type="entry name" value="DEAD/DEAH_box_helicase_dom"/>
</dbReference>
<dbReference type="GO" id="GO:0003676">
    <property type="term" value="F:nucleic acid binding"/>
    <property type="evidence" value="ECO:0007669"/>
    <property type="project" value="InterPro"/>
</dbReference>
<feature type="domain" description="Helicase C-terminal" evidence="4">
    <location>
        <begin position="354"/>
        <end position="512"/>
    </location>
</feature>
<dbReference type="PANTHER" id="PTHR45629">
    <property type="entry name" value="SNF2/RAD54 FAMILY MEMBER"/>
    <property type="match status" value="1"/>
</dbReference>
<dbReference type="Pfam" id="PF00271">
    <property type="entry name" value="Helicase_C"/>
    <property type="match status" value="1"/>
</dbReference>
<dbReference type="PROSITE" id="PS51194">
    <property type="entry name" value="HELICASE_CTER"/>
    <property type="match status" value="1"/>
</dbReference>
<dbReference type="EMBL" id="MN740698">
    <property type="protein sequence ID" value="QHU08733.1"/>
    <property type="molecule type" value="Genomic_DNA"/>
</dbReference>
<dbReference type="GO" id="GO:0005524">
    <property type="term" value="F:ATP binding"/>
    <property type="evidence" value="ECO:0007669"/>
    <property type="project" value="UniProtKB-KW"/>
</dbReference>
<protein>
    <recommendedName>
        <fullName evidence="6">Helicase ATP-binding domain-containing protein</fullName>
    </recommendedName>
</protein>
<reference evidence="5" key="1">
    <citation type="journal article" date="2020" name="Nature">
        <title>Giant virus diversity and host interactions through global metagenomics.</title>
        <authorList>
            <person name="Schulz F."/>
            <person name="Roux S."/>
            <person name="Paez-Espino D."/>
            <person name="Jungbluth S."/>
            <person name="Walsh D.A."/>
            <person name="Denef V.J."/>
            <person name="McMahon K.D."/>
            <person name="Konstantinidis K.T."/>
            <person name="Eloe-Fadrosh E.A."/>
            <person name="Kyrpides N.C."/>
            <person name="Woyke T."/>
        </authorList>
    </citation>
    <scope>NUCLEOTIDE SEQUENCE</scope>
    <source>
        <strain evidence="5">GVMAG-S-1063924-116</strain>
    </source>
</reference>
<dbReference type="SMART" id="SM00490">
    <property type="entry name" value="HELICc"/>
    <property type="match status" value="1"/>
</dbReference>
<evidence type="ECO:0000256" key="2">
    <source>
        <dbReference type="ARBA" id="ARBA00022840"/>
    </source>
</evidence>
<keyword evidence="1" id="KW-0547">Nucleotide-binding</keyword>
<name>A0A6C0JTN0_9ZZZZ</name>
<sequence>MRTTTSSNRSYPRSVEPMPHQVLDFQTALSVLLSNMIHLNFSPVGTGKTFCAMWLAQQLGLDIIVFAPRSMIEVWNRELAHYGINIASVKHKSKKGTESVRKIWTYNTASNTSKEEFLRKFTPCIKKGTLFVFDEFQNIKNSSASCTQNIAELLRLLTAMGGPSRATMMSATPIDMPYQCIPILYMLGFVSLNIADNPEIDMTRRARPEKAEAARSNRIELQEFLDRLNEEDGVYGPLIRNLDAYIDGDIVGDYEYCYQFLRLYVIPSIATRMPAVKKAGISQRVINVFCPIKDKEYENSLDELNNRAIGELEGRKGVKVNSKATFQQLLAKIERMKLPNFVSTAFMYLEKPTSEEQRAKDPDSSYKIVIVVNFLENLSILAAYLAIFNPLIMYGDTTAKERDKKIAMFQSPNSIHRVLLMTKVGSVGVTLDDQHSTRPRVMLLSPGVSILDTIQSLGRIYRAGTMSDAIVIMIYGIVAGKKDSAASNMELNIRRRLETKNSTVVNTIKHSMSPNDMMATNLIVTLSDAEYKILIDGEFRDYHVDDKELLEIENSYLEDIIQEKRCIVNRLMLTA</sequence>
<dbReference type="InterPro" id="IPR014001">
    <property type="entry name" value="Helicase_ATP-bd"/>
</dbReference>
<evidence type="ECO:0000313" key="5">
    <source>
        <dbReference type="EMBL" id="QHU08733.1"/>
    </source>
</evidence>
<evidence type="ECO:0000256" key="1">
    <source>
        <dbReference type="ARBA" id="ARBA00022741"/>
    </source>
</evidence>
<keyword evidence="2" id="KW-0067">ATP-binding</keyword>
<dbReference type="SUPFAM" id="SSF52540">
    <property type="entry name" value="P-loop containing nucleoside triphosphate hydrolases"/>
    <property type="match status" value="2"/>
</dbReference>
<dbReference type="InterPro" id="IPR027417">
    <property type="entry name" value="P-loop_NTPase"/>
</dbReference>
<accession>A0A6C0JTN0</accession>
<dbReference type="PROSITE" id="PS51192">
    <property type="entry name" value="HELICASE_ATP_BIND_1"/>
    <property type="match status" value="1"/>
</dbReference>
<dbReference type="Gene3D" id="3.40.50.300">
    <property type="entry name" value="P-loop containing nucleotide triphosphate hydrolases"/>
    <property type="match status" value="2"/>
</dbReference>
<feature type="domain" description="Helicase ATP-binding" evidence="3">
    <location>
        <begin position="29"/>
        <end position="175"/>
    </location>
</feature>
<evidence type="ECO:0000259" key="4">
    <source>
        <dbReference type="PROSITE" id="PS51194"/>
    </source>
</evidence>
<organism evidence="5">
    <name type="scientific">viral metagenome</name>
    <dbReference type="NCBI Taxonomy" id="1070528"/>
    <lineage>
        <taxon>unclassified sequences</taxon>
        <taxon>metagenomes</taxon>
        <taxon>organismal metagenomes</taxon>
    </lineage>
</organism>
<dbReference type="InterPro" id="IPR050496">
    <property type="entry name" value="SNF2_RAD54_helicase_repair"/>
</dbReference>
<dbReference type="InterPro" id="IPR001650">
    <property type="entry name" value="Helicase_C-like"/>
</dbReference>
<proteinExistence type="predicted"/>